<keyword evidence="1" id="KW-1133">Transmembrane helix</keyword>
<keyword evidence="3" id="KW-1185">Reference proteome</keyword>
<dbReference type="AlphaFoldDB" id="A0A1M5MMC2"/>
<feature type="transmembrane region" description="Helical" evidence="1">
    <location>
        <begin position="86"/>
        <end position="106"/>
    </location>
</feature>
<evidence type="ECO:0000256" key="1">
    <source>
        <dbReference type="SAM" id="Phobius"/>
    </source>
</evidence>
<dbReference type="EMBL" id="FQXB01000001">
    <property type="protein sequence ID" value="SHG78421.1"/>
    <property type="molecule type" value="Genomic_DNA"/>
</dbReference>
<protein>
    <submittedName>
        <fullName evidence="2">Uncharacterized protein</fullName>
    </submittedName>
</protein>
<dbReference type="RefSeq" id="WP_131802763.1">
    <property type="nucleotide sequence ID" value="NZ_FQXB01000001.1"/>
</dbReference>
<keyword evidence="1" id="KW-0472">Membrane</keyword>
<sequence>MTDISFVRETGNVGNEFRTKALQGRAKVQGFRIEDTFWGYIAHGDGSHNLVMVIAQLLAMLTGAFYLALSIAIFSMPELALDQYGMAWRAGASVVFVILGGYLVWFASRGTVTEIHVDIQKGEVRRALRSRAGRTTVLGRYGLDSIGGVFVVRSKQKEGKASLVLRYRNTAKTLEIARGRPAALQRLKDRIGRDLILSEQNVSIG</sequence>
<gene>
    <name evidence="2" type="ORF">SAMN05444003_0906</name>
</gene>
<dbReference type="STRING" id="1508389.SAMN05444003_0906"/>
<keyword evidence="1" id="KW-0812">Transmembrane</keyword>
<dbReference type="Proteomes" id="UP000184074">
    <property type="component" value="Unassembled WGS sequence"/>
</dbReference>
<reference evidence="2 3" key="1">
    <citation type="submission" date="2016-11" db="EMBL/GenBank/DDBJ databases">
        <authorList>
            <person name="Jaros S."/>
            <person name="Januszkiewicz K."/>
            <person name="Wedrychowicz H."/>
        </authorList>
    </citation>
    <scope>NUCLEOTIDE SEQUENCE [LARGE SCALE GENOMIC DNA]</scope>
    <source>
        <strain evidence="2 3">DSM 28715</strain>
    </source>
</reference>
<organism evidence="2 3">
    <name type="scientific">Cognatiyoonia sediminum</name>
    <dbReference type="NCBI Taxonomy" id="1508389"/>
    <lineage>
        <taxon>Bacteria</taxon>
        <taxon>Pseudomonadati</taxon>
        <taxon>Pseudomonadota</taxon>
        <taxon>Alphaproteobacteria</taxon>
        <taxon>Rhodobacterales</taxon>
        <taxon>Paracoccaceae</taxon>
        <taxon>Cognatiyoonia</taxon>
    </lineage>
</organism>
<accession>A0A1M5MMC2</accession>
<dbReference type="OrthoDB" id="7867991at2"/>
<evidence type="ECO:0000313" key="2">
    <source>
        <dbReference type="EMBL" id="SHG78421.1"/>
    </source>
</evidence>
<feature type="transmembrane region" description="Helical" evidence="1">
    <location>
        <begin position="50"/>
        <end position="74"/>
    </location>
</feature>
<name>A0A1M5MMC2_9RHOB</name>
<evidence type="ECO:0000313" key="3">
    <source>
        <dbReference type="Proteomes" id="UP000184074"/>
    </source>
</evidence>
<proteinExistence type="predicted"/>